<evidence type="ECO:0000313" key="8">
    <source>
        <dbReference type="EMBL" id="KAJ5728070.1"/>
    </source>
</evidence>
<evidence type="ECO:0000256" key="6">
    <source>
        <dbReference type="SAM" id="Phobius"/>
    </source>
</evidence>
<feature type="transmembrane region" description="Helical" evidence="6">
    <location>
        <begin position="109"/>
        <end position="132"/>
    </location>
</feature>
<feature type="transmembrane region" description="Helical" evidence="6">
    <location>
        <begin position="144"/>
        <end position="171"/>
    </location>
</feature>
<feature type="transmembrane region" description="Helical" evidence="6">
    <location>
        <begin position="229"/>
        <end position="249"/>
    </location>
</feature>
<feature type="transmembrane region" description="Helical" evidence="6">
    <location>
        <begin position="67"/>
        <end position="89"/>
    </location>
</feature>
<evidence type="ECO:0000313" key="9">
    <source>
        <dbReference type="Proteomes" id="UP001215712"/>
    </source>
</evidence>
<evidence type="ECO:0000259" key="7">
    <source>
        <dbReference type="Pfam" id="PF20684"/>
    </source>
</evidence>
<dbReference type="GO" id="GO:0016020">
    <property type="term" value="C:membrane"/>
    <property type="evidence" value="ECO:0007669"/>
    <property type="project" value="UniProtKB-SubCell"/>
</dbReference>
<keyword evidence="4 6" id="KW-0472">Membrane</keyword>
<evidence type="ECO:0000256" key="4">
    <source>
        <dbReference type="ARBA" id="ARBA00023136"/>
    </source>
</evidence>
<reference evidence="8" key="1">
    <citation type="journal article" date="2023" name="IMA Fungus">
        <title>Comparative genomic study of the Penicillium genus elucidates a diverse pangenome and 15 lateral gene transfer events.</title>
        <authorList>
            <person name="Petersen C."/>
            <person name="Sorensen T."/>
            <person name="Nielsen M.R."/>
            <person name="Sondergaard T.E."/>
            <person name="Sorensen J.L."/>
            <person name="Fitzpatrick D.A."/>
            <person name="Frisvad J.C."/>
            <person name="Nielsen K.L."/>
        </authorList>
    </citation>
    <scope>NUCLEOTIDE SEQUENCE</scope>
    <source>
        <strain evidence="8">IBT 17514</strain>
    </source>
</reference>
<feature type="domain" description="Rhodopsin" evidence="7">
    <location>
        <begin position="48"/>
        <end position="293"/>
    </location>
</feature>
<keyword evidence="2 6" id="KW-0812">Transmembrane</keyword>
<feature type="transmembrane region" description="Helical" evidence="6">
    <location>
        <begin position="191"/>
        <end position="217"/>
    </location>
</feature>
<evidence type="ECO:0000256" key="2">
    <source>
        <dbReference type="ARBA" id="ARBA00022692"/>
    </source>
</evidence>
<protein>
    <recommendedName>
        <fullName evidence="7">Rhodopsin domain-containing protein</fullName>
    </recommendedName>
</protein>
<dbReference type="Proteomes" id="UP001215712">
    <property type="component" value="Unassembled WGS sequence"/>
</dbReference>
<evidence type="ECO:0000256" key="1">
    <source>
        <dbReference type="ARBA" id="ARBA00004141"/>
    </source>
</evidence>
<dbReference type="PANTHER" id="PTHR33048">
    <property type="entry name" value="PTH11-LIKE INTEGRAL MEMBRANE PROTEIN (AFU_ORTHOLOGUE AFUA_5G11245)"/>
    <property type="match status" value="1"/>
</dbReference>
<sequence>MVAYNSSTKISELLEVPAGINLNDDASLRDGAALVVVFVVAVIVMIIRFAVRLRTSAGKSRLRLDDWLMLAAMIPLTVIFAVTFVVTHLGLGKHVWITTVGHLQTMEKLLYASLIVYTFLLWEIKMAVLSFYRRVFGMNFLNYLAIFFSTGWFIGSLIALLLAPAPISYFWTEFNDQFTGVSTGHYRFTFYNWYIGNAATNVVGDFLVLVVPIPIVWSLKMRTAQKVMVSMVLFLGSLVFAASIVRIHYLTKVKGAGLLDVTWTMAPVCLWSTLEPCLSVISASLPTIQPIVQWALKVEHSMYLRKHMPIKRTRSSILGLHKSADSIGTERSGRGSPVKAMDKEDDVIRLFTHAAHVEADPTSNDRTRRATNNLEEYLGTNYIRVQHDVTVSYE</sequence>
<proteinExistence type="inferred from homology"/>
<reference evidence="8" key="2">
    <citation type="submission" date="2023-01" db="EMBL/GenBank/DDBJ databases">
        <authorList>
            <person name="Petersen C."/>
        </authorList>
    </citation>
    <scope>NUCLEOTIDE SEQUENCE</scope>
    <source>
        <strain evidence="8">IBT 17514</strain>
    </source>
</reference>
<dbReference type="InterPro" id="IPR049326">
    <property type="entry name" value="Rhodopsin_dom_fungi"/>
</dbReference>
<comment type="subcellular location">
    <subcellularLocation>
        <location evidence="1">Membrane</location>
        <topology evidence="1">Multi-pass membrane protein</topology>
    </subcellularLocation>
</comment>
<comment type="caution">
    <text evidence="8">The sequence shown here is derived from an EMBL/GenBank/DDBJ whole genome shotgun (WGS) entry which is preliminary data.</text>
</comment>
<comment type="similarity">
    <text evidence="5">Belongs to the SAT4 family.</text>
</comment>
<evidence type="ECO:0000256" key="5">
    <source>
        <dbReference type="ARBA" id="ARBA00038359"/>
    </source>
</evidence>
<organism evidence="8 9">
    <name type="scientific">Penicillium malachiteum</name>
    <dbReference type="NCBI Taxonomy" id="1324776"/>
    <lineage>
        <taxon>Eukaryota</taxon>
        <taxon>Fungi</taxon>
        <taxon>Dikarya</taxon>
        <taxon>Ascomycota</taxon>
        <taxon>Pezizomycotina</taxon>
        <taxon>Eurotiomycetes</taxon>
        <taxon>Eurotiomycetidae</taxon>
        <taxon>Eurotiales</taxon>
        <taxon>Aspergillaceae</taxon>
        <taxon>Penicillium</taxon>
    </lineage>
</organism>
<dbReference type="InterPro" id="IPR052337">
    <property type="entry name" value="SAT4-like"/>
</dbReference>
<dbReference type="Pfam" id="PF20684">
    <property type="entry name" value="Fung_rhodopsin"/>
    <property type="match status" value="1"/>
</dbReference>
<keyword evidence="9" id="KW-1185">Reference proteome</keyword>
<accession>A0AAD6MWY2</accession>
<dbReference type="EMBL" id="JAQJAN010000005">
    <property type="protein sequence ID" value="KAJ5728070.1"/>
    <property type="molecule type" value="Genomic_DNA"/>
</dbReference>
<gene>
    <name evidence="8" type="ORF">N7493_004400</name>
</gene>
<name>A0AAD6MWY2_9EURO</name>
<dbReference type="PANTHER" id="PTHR33048:SF163">
    <property type="entry name" value="INTEGRAL MEMBRANE PROTEIN (AFU_ORTHOLOGUE AFUA_8G05510)"/>
    <property type="match status" value="1"/>
</dbReference>
<dbReference type="AlphaFoldDB" id="A0AAD6MWY2"/>
<feature type="transmembrane region" description="Helical" evidence="6">
    <location>
        <begin position="31"/>
        <end position="51"/>
    </location>
</feature>
<evidence type="ECO:0000256" key="3">
    <source>
        <dbReference type="ARBA" id="ARBA00022989"/>
    </source>
</evidence>
<keyword evidence="3 6" id="KW-1133">Transmembrane helix</keyword>